<feature type="region of interest" description="Disordered" evidence="1">
    <location>
        <begin position="254"/>
        <end position="329"/>
    </location>
</feature>
<name>A0AAV9I4N6_9PEZI</name>
<evidence type="ECO:0008006" key="4">
    <source>
        <dbReference type="Google" id="ProtNLM"/>
    </source>
</evidence>
<keyword evidence="3" id="KW-1185">Reference proteome</keyword>
<evidence type="ECO:0000313" key="3">
    <source>
        <dbReference type="Proteomes" id="UP001321749"/>
    </source>
</evidence>
<reference evidence="2" key="1">
    <citation type="journal article" date="2023" name="Mol. Phylogenet. Evol.">
        <title>Genome-scale phylogeny and comparative genomics of the fungal order Sordariales.</title>
        <authorList>
            <person name="Hensen N."/>
            <person name="Bonometti L."/>
            <person name="Westerberg I."/>
            <person name="Brannstrom I.O."/>
            <person name="Guillou S."/>
            <person name="Cros-Aarteil S."/>
            <person name="Calhoun S."/>
            <person name="Haridas S."/>
            <person name="Kuo A."/>
            <person name="Mondo S."/>
            <person name="Pangilinan J."/>
            <person name="Riley R."/>
            <person name="LaButti K."/>
            <person name="Andreopoulos B."/>
            <person name="Lipzen A."/>
            <person name="Chen C."/>
            <person name="Yan M."/>
            <person name="Daum C."/>
            <person name="Ng V."/>
            <person name="Clum A."/>
            <person name="Steindorff A."/>
            <person name="Ohm R.A."/>
            <person name="Martin F."/>
            <person name="Silar P."/>
            <person name="Natvig D.O."/>
            <person name="Lalanne C."/>
            <person name="Gautier V."/>
            <person name="Ament-Velasquez S.L."/>
            <person name="Kruys A."/>
            <person name="Hutchinson M.I."/>
            <person name="Powell A.J."/>
            <person name="Barry K."/>
            <person name="Miller A.N."/>
            <person name="Grigoriev I.V."/>
            <person name="Debuchy R."/>
            <person name="Gladieux P."/>
            <person name="Hiltunen Thoren M."/>
            <person name="Johannesson H."/>
        </authorList>
    </citation>
    <scope>NUCLEOTIDE SEQUENCE</scope>
    <source>
        <strain evidence="2">PSN324</strain>
    </source>
</reference>
<dbReference type="EMBL" id="MU864935">
    <property type="protein sequence ID" value="KAK4465921.1"/>
    <property type="molecule type" value="Genomic_DNA"/>
</dbReference>
<protein>
    <recommendedName>
        <fullName evidence="4">Myb-like domain-containing protein</fullName>
    </recommendedName>
</protein>
<sequence length="329" mass="34295">MANLNKNWNDRADKDLFFTILSVKNIGVISGAEWTTIGNHMRSIGYGFTNEGCRQHFQGLRRAQNKADSHPPPAVADSPKKFDPTLNPITRRPGPGRGRPRKHPVAAVDGAAVAAGAAPGAVGQPGVGQVVPGGPGVVVPAGPGVAVSPVPVPVIPGTATVPSPMAQGLPAGQGLGMPQPQMIPQGAQPHGQMGIQAVPAPQGQQFAANHLNQGQPRPMAVGQIPPQAHHQVPRAVNNIGIAPQAQMDGPEELAVDPNLQNDEDEDDEDEVDDLAEQAAKRPRLDDGANQDDPSNQLGDEEQALLSSLGGHNNQAQGDYVDEDQYAGDV</sequence>
<organism evidence="2 3">
    <name type="scientific">Cladorrhinum samala</name>
    <dbReference type="NCBI Taxonomy" id="585594"/>
    <lineage>
        <taxon>Eukaryota</taxon>
        <taxon>Fungi</taxon>
        <taxon>Dikarya</taxon>
        <taxon>Ascomycota</taxon>
        <taxon>Pezizomycotina</taxon>
        <taxon>Sordariomycetes</taxon>
        <taxon>Sordariomycetidae</taxon>
        <taxon>Sordariales</taxon>
        <taxon>Podosporaceae</taxon>
        <taxon>Cladorrhinum</taxon>
    </lineage>
</organism>
<accession>A0AAV9I4N6</accession>
<gene>
    <name evidence="2" type="ORF">QBC42DRAFT_331799</name>
</gene>
<dbReference type="AlphaFoldDB" id="A0AAV9I4N6"/>
<feature type="compositionally biased region" description="Acidic residues" evidence="1">
    <location>
        <begin position="261"/>
        <end position="275"/>
    </location>
</feature>
<feature type="region of interest" description="Disordered" evidence="1">
    <location>
        <begin position="64"/>
        <end position="103"/>
    </location>
</feature>
<proteinExistence type="predicted"/>
<feature type="compositionally biased region" description="Acidic residues" evidence="1">
    <location>
        <begin position="319"/>
        <end position="329"/>
    </location>
</feature>
<comment type="caution">
    <text evidence="2">The sequence shown here is derived from an EMBL/GenBank/DDBJ whole genome shotgun (WGS) entry which is preliminary data.</text>
</comment>
<evidence type="ECO:0000313" key="2">
    <source>
        <dbReference type="EMBL" id="KAK4465921.1"/>
    </source>
</evidence>
<dbReference type="Proteomes" id="UP001321749">
    <property type="component" value="Unassembled WGS sequence"/>
</dbReference>
<evidence type="ECO:0000256" key="1">
    <source>
        <dbReference type="SAM" id="MobiDB-lite"/>
    </source>
</evidence>
<reference evidence="2" key="2">
    <citation type="submission" date="2023-06" db="EMBL/GenBank/DDBJ databases">
        <authorList>
            <consortium name="Lawrence Berkeley National Laboratory"/>
            <person name="Mondo S.J."/>
            <person name="Hensen N."/>
            <person name="Bonometti L."/>
            <person name="Westerberg I."/>
            <person name="Brannstrom I.O."/>
            <person name="Guillou S."/>
            <person name="Cros-Aarteil S."/>
            <person name="Calhoun S."/>
            <person name="Haridas S."/>
            <person name="Kuo A."/>
            <person name="Pangilinan J."/>
            <person name="Riley R."/>
            <person name="Labutti K."/>
            <person name="Andreopoulos B."/>
            <person name="Lipzen A."/>
            <person name="Chen C."/>
            <person name="Yanf M."/>
            <person name="Daum C."/>
            <person name="Ng V."/>
            <person name="Clum A."/>
            <person name="Steindorff A."/>
            <person name="Ohm R."/>
            <person name="Martin F."/>
            <person name="Silar P."/>
            <person name="Natvig D."/>
            <person name="Lalanne C."/>
            <person name="Gautier V."/>
            <person name="Ament-Velasquez S.L."/>
            <person name="Kruys A."/>
            <person name="Hutchinson M.I."/>
            <person name="Powell A.J."/>
            <person name="Barry K."/>
            <person name="Miller A.N."/>
            <person name="Grigoriev I.V."/>
            <person name="Debuchy R."/>
            <person name="Gladieux P."/>
            <person name="Thoren M.H."/>
            <person name="Johannesson H."/>
        </authorList>
    </citation>
    <scope>NUCLEOTIDE SEQUENCE</scope>
    <source>
        <strain evidence="2">PSN324</strain>
    </source>
</reference>